<proteinExistence type="predicted"/>
<gene>
    <name evidence="1" type="ORF">BDN72DRAFT_849411</name>
</gene>
<keyword evidence="2" id="KW-1185">Reference proteome</keyword>
<dbReference type="Proteomes" id="UP000308600">
    <property type="component" value="Unassembled WGS sequence"/>
</dbReference>
<feature type="non-terminal residue" evidence="1">
    <location>
        <position position="273"/>
    </location>
</feature>
<evidence type="ECO:0000313" key="2">
    <source>
        <dbReference type="Proteomes" id="UP000308600"/>
    </source>
</evidence>
<sequence>MTPSNPNTTSFIHGLSIKDAYVKLDVEIAQLETRLSSLKTLRNSLAPISKIPTEILTKMFRHCYEPSEFPFSEDLDVNTRFFISWVCRHWRDTALATPNLWTIISKKSSEVRLHVDFVQELLIRSRGLNLALNLYKPSRAVLGACLSEISHTQHLQLLSTRSSTELNALLSQPASALVSLDLSDYSNLELSLSSAHYPNLLQLTVSRSPLSAISPLMAPTLTSLELVKIYNLGVNYLVTVLPSIPNLTELVLVECFRNEIVAPPPQRLDHSSL</sequence>
<dbReference type="EMBL" id="ML208631">
    <property type="protein sequence ID" value="TFK61754.1"/>
    <property type="molecule type" value="Genomic_DNA"/>
</dbReference>
<reference evidence="1 2" key="1">
    <citation type="journal article" date="2019" name="Nat. Ecol. Evol.">
        <title>Megaphylogeny resolves global patterns of mushroom evolution.</title>
        <authorList>
            <person name="Varga T."/>
            <person name="Krizsan K."/>
            <person name="Foldi C."/>
            <person name="Dima B."/>
            <person name="Sanchez-Garcia M."/>
            <person name="Sanchez-Ramirez S."/>
            <person name="Szollosi G.J."/>
            <person name="Szarkandi J.G."/>
            <person name="Papp V."/>
            <person name="Albert L."/>
            <person name="Andreopoulos W."/>
            <person name="Angelini C."/>
            <person name="Antonin V."/>
            <person name="Barry K.W."/>
            <person name="Bougher N.L."/>
            <person name="Buchanan P."/>
            <person name="Buyck B."/>
            <person name="Bense V."/>
            <person name="Catcheside P."/>
            <person name="Chovatia M."/>
            <person name="Cooper J."/>
            <person name="Damon W."/>
            <person name="Desjardin D."/>
            <person name="Finy P."/>
            <person name="Geml J."/>
            <person name="Haridas S."/>
            <person name="Hughes K."/>
            <person name="Justo A."/>
            <person name="Karasinski D."/>
            <person name="Kautmanova I."/>
            <person name="Kiss B."/>
            <person name="Kocsube S."/>
            <person name="Kotiranta H."/>
            <person name="LaButti K.M."/>
            <person name="Lechner B.E."/>
            <person name="Liimatainen K."/>
            <person name="Lipzen A."/>
            <person name="Lukacs Z."/>
            <person name="Mihaltcheva S."/>
            <person name="Morgado L.N."/>
            <person name="Niskanen T."/>
            <person name="Noordeloos M.E."/>
            <person name="Ohm R.A."/>
            <person name="Ortiz-Santana B."/>
            <person name="Ovrebo C."/>
            <person name="Racz N."/>
            <person name="Riley R."/>
            <person name="Savchenko A."/>
            <person name="Shiryaev A."/>
            <person name="Soop K."/>
            <person name="Spirin V."/>
            <person name="Szebenyi C."/>
            <person name="Tomsovsky M."/>
            <person name="Tulloss R.E."/>
            <person name="Uehling J."/>
            <person name="Grigoriev I.V."/>
            <person name="Vagvolgyi C."/>
            <person name="Papp T."/>
            <person name="Martin F.M."/>
            <person name="Miettinen O."/>
            <person name="Hibbett D.S."/>
            <person name="Nagy L.G."/>
        </authorList>
    </citation>
    <scope>NUCLEOTIDE SEQUENCE [LARGE SCALE GENOMIC DNA]</scope>
    <source>
        <strain evidence="1 2">NL-1719</strain>
    </source>
</reference>
<name>A0ACD3A8N3_9AGAR</name>
<evidence type="ECO:0000313" key="1">
    <source>
        <dbReference type="EMBL" id="TFK61754.1"/>
    </source>
</evidence>
<accession>A0ACD3A8N3</accession>
<organism evidence="1 2">
    <name type="scientific">Pluteus cervinus</name>
    <dbReference type="NCBI Taxonomy" id="181527"/>
    <lineage>
        <taxon>Eukaryota</taxon>
        <taxon>Fungi</taxon>
        <taxon>Dikarya</taxon>
        <taxon>Basidiomycota</taxon>
        <taxon>Agaricomycotina</taxon>
        <taxon>Agaricomycetes</taxon>
        <taxon>Agaricomycetidae</taxon>
        <taxon>Agaricales</taxon>
        <taxon>Pluteineae</taxon>
        <taxon>Pluteaceae</taxon>
        <taxon>Pluteus</taxon>
    </lineage>
</organism>
<protein>
    <submittedName>
        <fullName evidence="1">Uncharacterized protein</fullName>
    </submittedName>
</protein>